<dbReference type="InterPro" id="IPR051149">
    <property type="entry name" value="Spindly/BICDR_Dynein_Adapter"/>
</dbReference>
<feature type="transmembrane region" description="Helical" evidence="4">
    <location>
        <begin position="525"/>
        <end position="544"/>
    </location>
</feature>
<sequence>MAAPQTPGPKKLNLHIPTYSNAGSPVSPSSPVFSASPAFNSPKQFDSVPPSPTFSGSWNVNKSHAELTSLLKEAYGVIRERERDLTLAAEIGKSLLENNIALKSKYESTIVQLQHAQRARNIISIQHPIDKQLATPIAPPNNSLEDQVEFEDSDTESHQAWTSSHDYPAPYDGPIKRKNRDQQNSGLNYKDLENLRDLEMRNQELQQQLDDALRDYNECDRSNKAKVRKLEADVKHFQDECLMASQKIEDLERETDRLTQKQKADFWNIKYNKKSNENDEFIDALVQRVQELEDQNTIIERSKADIERRCSLLTAKLETLQSEFDELSQQTSNYDMLQIDNLRKDEIIAELNESLEEQRALVVNYRSGFWSQRTSRANSISDGGNIMSKALRRVSDPDGMRAMFGVAPKQNNQDSSGGKIKKTLLSELENEWFRNLTMFKREVQNGNGEDTSPPFSPISSEKDLSDFFILNGARPDDDNLTLDYLSDDEFSFLDEFEVNNEDANRRREWFWRRWARAIVKFLRMIWRWCRFLFFLVAGLFLALYRGPDYLLPNEL</sequence>
<evidence type="ECO:0000256" key="2">
    <source>
        <dbReference type="SAM" id="Coils"/>
    </source>
</evidence>
<dbReference type="Proteomes" id="UP000789570">
    <property type="component" value="Unassembled WGS sequence"/>
</dbReference>
<keyword evidence="6" id="KW-1185">Reference proteome</keyword>
<evidence type="ECO:0000256" key="1">
    <source>
        <dbReference type="ARBA" id="ARBA00023054"/>
    </source>
</evidence>
<keyword evidence="4" id="KW-0812">Transmembrane</keyword>
<keyword evidence="4" id="KW-0472">Membrane</keyword>
<keyword evidence="1 2" id="KW-0175">Coiled coil</keyword>
<dbReference type="PANTHER" id="PTHR32123:SF9">
    <property type="entry name" value="PROTEIN SPINDLY"/>
    <property type="match status" value="1"/>
</dbReference>
<feature type="coiled-coil region" evidence="2">
    <location>
        <begin position="188"/>
        <end position="330"/>
    </location>
</feature>
<evidence type="ECO:0000256" key="3">
    <source>
        <dbReference type="SAM" id="MobiDB-lite"/>
    </source>
</evidence>
<dbReference type="AlphaFoldDB" id="A0A9N9D841"/>
<dbReference type="EMBL" id="CAJVPQ010003390">
    <property type="protein sequence ID" value="CAG8626715.1"/>
    <property type="molecule type" value="Genomic_DNA"/>
</dbReference>
<keyword evidence="4" id="KW-1133">Transmembrane helix</keyword>
<comment type="caution">
    <text evidence="5">The sequence shown here is derived from an EMBL/GenBank/DDBJ whole genome shotgun (WGS) entry which is preliminary data.</text>
</comment>
<evidence type="ECO:0000313" key="6">
    <source>
        <dbReference type="Proteomes" id="UP000789570"/>
    </source>
</evidence>
<gene>
    <name evidence="5" type="ORF">FCALED_LOCUS9846</name>
</gene>
<evidence type="ECO:0000313" key="5">
    <source>
        <dbReference type="EMBL" id="CAG8626715.1"/>
    </source>
</evidence>
<organism evidence="5 6">
    <name type="scientific">Funneliformis caledonium</name>
    <dbReference type="NCBI Taxonomy" id="1117310"/>
    <lineage>
        <taxon>Eukaryota</taxon>
        <taxon>Fungi</taxon>
        <taxon>Fungi incertae sedis</taxon>
        <taxon>Mucoromycota</taxon>
        <taxon>Glomeromycotina</taxon>
        <taxon>Glomeromycetes</taxon>
        <taxon>Glomerales</taxon>
        <taxon>Glomeraceae</taxon>
        <taxon>Funneliformis</taxon>
    </lineage>
</organism>
<feature type="region of interest" description="Disordered" evidence="3">
    <location>
        <begin position="133"/>
        <end position="188"/>
    </location>
</feature>
<evidence type="ECO:0000256" key="4">
    <source>
        <dbReference type="SAM" id="Phobius"/>
    </source>
</evidence>
<dbReference type="PANTHER" id="PTHR32123">
    <property type="entry name" value="BICD FAMILY-LIKE CARGO ADAPTER"/>
    <property type="match status" value="1"/>
</dbReference>
<reference evidence="5" key="1">
    <citation type="submission" date="2021-06" db="EMBL/GenBank/DDBJ databases">
        <authorList>
            <person name="Kallberg Y."/>
            <person name="Tangrot J."/>
            <person name="Rosling A."/>
        </authorList>
    </citation>
    <scope>NUCLEOTIDE SEQUENCE</scope>
    <source>
        <strain evidence="5">UK204</strain>
    </source>
</reference>
<dbReference type="OrthoDB" id="9451547at2759"/>
<proteinExistence type="predicted"/>
<accession>A0A9N9D841</accession>
<name>A0A9N9D841_9GLOM</name>
<protein>
    <submittedName>
        <fullName evidence="5">14022_t:CDS:1</fullName>
    </submittedName>
</protein>
<feature type="region of interest" description="Disordered" evidence="3">
    <location>
        <begin position="1"/>
        <end position="32"/>
    </location>
</feature>
<feature type="compositionally biased region" description="Low complexity" evidence="3">
    <location>
        <begin position="20"/>
        <end position="32"/>
    </location>
</feature>